<dbReference type="PROSITE" id="PS50297">
    <property type="entry name" value="ANK_REP_REGION"/>
    <property type="match status" value="2"/>
</dbReference>
<accession>A0A2R5GI14</accession>
<feature type="coiled-coil region" evidence="2">
    <location>
        <begin position="303"/>
        <end position="348"/>
    </location>
</feature>
<dbReference type="Pfam" id="PF12796">
    <property type="entry name" value="Ank_2"/>
    <property type="match status" value="2"/>
</dbReference>
<dbReference type="Gene3D" id="1.25.40.10">
    <property type="entry name" value="Tetratricopeptide repeat domain"/>
    <property type="match status" value="1"/>
</dbReference>
<feature type="region of interest" description="Disordered" evidence="3">
    <location>
        <begin position="489"/>
        <end position="525"/>
    </location>
</feature>
<keyword evidence="5" id="KW-1185">Reference proteome</keyword>
<feature type="repeat" description="ANK" evidence="1">
    <location>
        <begin position="177"/>
        <end position="209"/>
    </location>
</feature>
<evidence type="ECO:0000256" key="3">
    <source>
        <dbReference type="SAM" id="MobiDB-lite"/>
    </source>
</evidence>
<dbReference type="SMART" id="SM00028">
    <property type="entry name" value="TPR"/>
    <property type="match status" value="3"/>
</dbReference>
<dbReference type="InterPro" id="IPR038122">
    <property type="entry name" value="PFU_sf"/>
</dbReference>
<dbReference type="EMBL" id="BEYU01000037">
    <property type="protein sequence ID" value="GBG27931.1"/>
    <property type="molecule type" value="Genomic_DNA"/>
</dbReference>
<evidence type="ECO:0000256" key="2">
    <source>
        <dbReference type="SAM" id="Coils"/>
    </source>
</evidence>
<keyword evidence="2" id="KW-0175">Coiled coil</keyword>
<comment type="caution">
    <text evidence="4">The sequence shown here is derived from an EMBL/GenBank/DDBJ whole genome shotgun (WGS) entry which is preliminary data.</text>
</comment>
<dbReference type="PROSITE" id="PS50088">
    <property type="entry name" value="ANK_REPEAT"/>
    <property type="match status" value="3"/>
</dbReference>
<evidence type="ECO:0000313" key="5">
    <source>
        <dbReference type="Proteomes" id="UP000241890"/>
    </source>
</evidence>
<sequence length="593" mass="63552">MAQEGKTMEAQAQREAYESERAHVNELFAAAATNDVNKLKDLAGTSTSREQMLGYKDANGRSMLHFAATQGHDDVCKWLLDGLATKDAQHIAVNATDKQGDSALRLAVRVGHAQVAKFLFDLGGSSGSTVLDAGESKEELKRKPSLLHEAASSGEVDMVRVALEDFGLKSCINEATKTGPPIFWAAFNANEAMVQQLLEAGADPNVRDEDGHSALLVAATRDAPEVVRMLLEAGADMRVSTGADDETTVVHAAAASGADETLNAIAEAVPDAFAKALDQEADGFRPIELAAYSGHVGTARTIAELANQDLETVQEICAKMEERREKEMNEAAEELENGLEKCAQARNEGNEAFKSGELENALAAYGAGVEMAAAMLAKFHARLQRMGGDPTCDAQITRIKEEALAVLLCNRSACALKLGQTELARDDGQQAAELRPKWPKAHFRLGQALAVLGENADAAQSFWTGYELAPKEPGAAALLNLFKQSVAKAKKQHQQNDDTTQEEAEDAEPLQSSVAPPTPSPTSFQHEVPVEIPADASPDAPLRSLVMRFNDGEDPFRVATRFVQENGLDGSLVHRIAHHVHEVMTTAPTSTSS</sequence>
<dbReference type="AlphaFoldDB" id="A0A2R5GI14"/>
<feature type="repeat" description="ANK" evidence="1">
    <location>
        <begin position="59"/>
        <end position="91"/>
    </location>
</feature>
<reference evidence="4 5" key="1">
    <citation type="submission" date="2017-12" db="EMBL/GenBank/DDBJ databases">
        <title>Sequencing, de novo assembly and annotation of complete genome of a new Thraustochytrid species, strain FCC1311.</title>
        <authorList>
            <person name="Sedici K."/>
            <person name="Godart F."/>
            <person name="Aiese Cigliano R."/>
            <person name="Sanseverino W."/>
            <person name="Barakat M."/>
            <person name="Ortet P."/>
            <person name="Marechal E."/>
            <person name="Cagnac O."/>
            <person name="Amato A."/>
        </authorList>
    </citation>
    <scope>NUCLEOTIDE SEQUENCE [LARGE SCALE GENOMIC DNA]</scope>
</reference>
<dbReference type="Gene3D" id="1.25.40.20">
    <property type="entry name" value="Ankyrin repeat-containing domain"/>
    <property type="match status" value="2"/>
</dbReference>
<dbReference type="PANTHER" id="PTHR46224">
    <property type="entry name" value="ANKYRIN REPEAT FAMILY PROTEIN"/>
    <property type="match status" value="1"/>
</dbReference>
<evidence type="ECO:0000256" key="1">
    <source>
        <dbReference type="PROSITE-ProRule" id="PRU00023"/>
    </source>
</evidence>
<dbReference type="SUPFAM" id="SSF48452">
    <property type="entry name" value="TPR-like"/>
    <property type="match status" value="1"/>
</dbReference>
<dbReference type="PRINTS" id="PR01415">
    <property type="entry name" value="ANKYRIN"/>
</dbReference>
<dbReference type="InterPro" id="IPR019734">
    <property type="entry name" value="TPR_rpt"/>
</dbReference>
<keyword evidence="1" id="KW-0040">ANK repeat</keyword>
<dbReference type="InterPro" id="IPR011990">
    <property type="entry name" value="TPR-like_helical_dom_sf"/>
</dbReference>
<dbReference type="InterPro" id="IPR051616">
    <property type="entry name" value="Cul2-RING_E3_ligase_SR"/>
</dbReference>
<dbReference type="Gene3D" id="3.10.20.870">
    <property type="entry name" value="PFU (PLAA family ubiquitin binding), C-terminal domain"/>
    <property type="match status" value="1"/>
</dbReference>
<dbReference type="PANTHER" id="PTHR46224:SF6">
    <property type="entry name" value="ANKYRIN REPEAT FAMILY PROTEIN"/>
    <property type="match status" value="1"/>
</dbReference>
<dbReference type="SUPFAM" id="SSF48403">
    <property type="entry name" value="Ankyrin repeat"/>
    <property type="match status" value="1"/>
</dbReference>
<feature type="repeat" description="ANK" evidence="1">
    <location>
        <begin position="210"/>
        <end position="242"/>
    </location>
</feature>
<dbReference type="InterPro" id="IPR002110">
    <property type="entry name" value="Ankyrin_rpt"/>
</dbReference>
<dbReference type="InterPro" id="IPR036770">
    <property type="entry name" value="Ankyrin_rpt-contain_sf"/>
</dbReference>
<name>A0A2R5GI14_9STRA</name>
<feature type="compositionally biased region" description="Acidic residues" evidence="3">
    <location>
        <begin position="499"/>
        <end position="508"/>
    </location>
</feature>
<dbReference type="OrthoDB" id="10249694at2759"/>
<protein>
    <submittedName>
        <fullName evidence="4">Ankyrin repeat domain-containing protein 55</fullName>
    </submittedName>
</protein>
<evidence type="ECO:0000313" key="4">
    <source>
        <dbReference type="EMBL" id="GBG27931.1"/>
    </source>
</evidence>
<dbReference type="Proteomes" id="UP000241890">
    <property type="component" value="Unassembled WGS sequence"/>
</dbReference>
<organism evidence="4 5">
    <name type="scientific">Hondaea fermentalgiana</name>
    <dbReference type="NCBI Taxonomy" id="2315210"/>
    <lineage>
        <taxon>Eukaryota</taxon>
        <taxon>Sar</taxon>
        <taxon>Stramenopiles</taxon>
        <taxon>Bigyra</taxon>
        <taxon>Labyrinthulomycetes</taxon>
        <taxon>Thraustochytrida</taxon>
        <taxon>Thraustochytriidae</taxon>
        <taxon>Hondaea</taxon>
    </lineage>
</organism>
<proteinExistence type="predicted"/>
<gene>
    <name evidence="4" type="ORF">FCC1311_041542</name>
</gene>
<dbReference type="InParanoid" id="A0A2R5GI14"/>
<dbReference type="SMART" id="SM00248">
    <property type="entry name" value="ANK"/>
    <property type="match status" value="7"/>
</dbReference>